<organism evidence="2">
    <name type="scientific">Pseudomonas marincola</name>
    <dbReference type="NCBI Taxonomy" id="437900"/>
    <lineage>
        <taxon>Bacteria</taxon>
        <taxon>Pseudomonadati</taxon>
        <taxon>Pseudomonadota</taxon>
        <taxon>Gammaproteobacteria</taxon>
        <taxon>Pseudomonadales</taxon>
        <taxon>Pseudomonadaceae</taxon>
        <taxon>Pseudomonas</taxon>
    </lineage>
</organism>
<evidence type="ECO:0000313" key="2">
    <source>
        <dbReference type="EMBL" id="VEV95100.1"/>
    </source>
</evidence>
<protein>
    <recommendedName>
        <fullName evidence="4">Membrane-anchored protein</fullName>
    </recommendedName>
</protein>
<dbReference type="EMBL" id="LR215729">
    <property type="protein sequence ID" value="VEV99611.1"/>
    <property type="molecule type" value="Genomic_DNA"/>
</dbReference>
<gene>
    <name evidence="2" type="ORF">PMYSY11_0053</name>
    <name evidence="3" type="ORF">PMYSY11_4568</name>
</gene>
<feature type="transmembrane region" description="Helical" evidence="1">
    <location>
        <begin position="227"/>
        <end position="248"/>
    </location>
</feature>
<reference evidence="2" key="1">
    <citation type="submission" date="2019-02" db="EMBL/GenBank/DDBJ databases">
        <authorList>
            <consortium name="Genoscope - CEA"/>
            <person name="William W."/>
        </authorList>
    </citation>
    <scope>NUCLEOTIDE SEQUENCE [LARGE SCALE GENOMIC DNA]</scope>
    <source>
        <strain evidence="2">YSy11</strain>
    </source>
</reference>
<evidence type="ECO:0008006" key="4">
    <source>
        <dbReference type="Google" id="ProtNLM"/>
    </source>
</evidence>
<keyword evidence="1" id="KW-0812">Transmembrane</keyword>
<dbReference type="EMBL" id="LR215729">
    <property type="protein sequence ID" value="VEV95100.1"/>
    <property type="molecule type" value="Genomic_DNA"/>
</dbReference>
<evidence type="ECO:0000256" key="1">
    <source>
        <dbReference type="SAM" id="Phobius"/>
    </source>
</evidence>
<dbReference type="InterPro" id="IPR007136">
    <property type="entry name" value="DUF347"/>
</dbReference>
<feature type="transmembrane region" description="Helical" evidence="1">
    <location>
        <begin position="196"/>
        <end position="215"/>
    </location>
</feature>
<accession>A0A653DZX7</accession>
<evidence type="ECO:0000313" key="3">
    <source>
        <dbReference type="EMBL" id="VEV99611.1"/>
    </source>
</evidence>
<sequence length="260" mass="28074">MSPANASANSLLNKVPAVTLIFWIIKILSTTVGETGADYLIFKLHFGLPLTSVLMSAVLVLAIAIQLRADRYVPWKYWLAVVLVSIVGTLICDSLVDTYGVSLVTTTVLFSVALLVTFSCWYASEKSLSILSIYRGRREYFYWLAILVTFALGTAAGDLLGEEMGLGYAVSALLFAAAIGVVAIAHYLFGLNSVATFWIAYILTRPFGASCGDWLSHSVAKGGLGLGTVGTSEIFLVVIIALVGYLSWQQRAAQRLESVR</sequence>
<feature type="transmembrane region" description="Helical" evidence="1">
    <location>
        <begin position="77"/>
        <end position="96"/>
    </location>
</feature>
<feature type="transmembrane region" description="Helical" evidence="1">
    <location>
        <begin position="44"/>
        <end position="65"/>
    </location>
</feature>
<proteinExistence type="predicted"/>
<name>A0A653DZX7_9PSED</name>
<keyword evidence="1" id="KW-1133">Transmembrane helix</keyword>
<dbReference type="Pfam" id="PF03988">
    <property type="entry name" value="DUF347"/>
    <property type="match status" value="4"/>
</dbReference>
<feature type="transmembrane region" description="Helical" evidence="1">
    <location>
        <begin position="140"/>
        <end position="160"/>
    </location>
</feature>
<feature type="transmembrane region" description="Helical" evidence="1">
    <location>
        <begin position="166"/>
        <end position="189"/>
    </location>
</feature>
<feature type="transmembrane region" description="Helical" evidence="1">
    <location>
        <begin position="102"/>
        <end position="124"/>
    </location>
</feature>
<keyword evidence="1" id="KW-0472">Membrane</keyword>
<feature type="transmembrane region" description="Helical" evidence="1">
    <location>
        <begin position="12"/>
        <end position="32"/>
    </location>
</feature>
<dbReference type="AlphaFoldDB" id="A0A653DZX7"/>
<dbReference type="RefSeq" id="WP_150547234.1">
    <property type="nucleotide sequence ID" value="NZ_LR215729.2"/>
</dbReference>